<keyword evidence="7" id="KW-1185">Reference proteome</keyword>
<dbReference type="Proteomes" id="UP000244904">
    <property type="component" value="Unassembled WGS sequence"/>
</dbReference>
<dbReference type="Gene3D" id="3.40.50.2300">
    <property type="match status" value="2"/>
</dbReference>
<protein>
    <submittedName>
        <fullName evidence="6">Penicillin-binding protein activator LpoA</fullName>
    </submittedName>
</protein>
<feature type="domain" description="Leucine-binding protein" evidence="5">
    <location>
        <begin position="46"/>
        <end position="373"/>
    </location>
</feature>
<feature type="chain" id="PRO_5015350721" evidence="4">
    <location>
        <begin position="26"/>
        <end position="391"/>
    </location>
</feature>
<dbReference type="InterPro" id="IPR051010">
    <property type="entry name" value="BCAA_transport"/>
</dbReference>
<dbReference type="AlphaFoldDB" id="A0A2R8ANR2"/>
<keyword evidence="3" id="KW-0029">Amino-acid transport</keyword>
<dbReference type="InterPro" id="IPR028082">
    <property type="entry name" value="Peripla_BP_I"/>
</dbReference>
<dbReference type="Pfam" id="PF13458">
    <property type="entry name" value="Peripla_BP_6"/>
    <property type="match status" value="1"/>
</dbReference>
<dbReference type="InterPro" id="IPR028081">
    <property type="entry name" value="Leu-bd"/>
</dbReference>
<evidence type="ECO:0000313" key="7">
    <source>
        <dbReference type="Proteomes" id="UP000244904"/>
    </source>
</evidence>
<dbReference type="SUPFAM" id="SSF53822">
    <property type="entry name" value="Periplasmic binding protein-like I"/>
    <property type="match status" value="1"/>
</dbReference>
<evidence type="ECO:0000256" key="1">
    <source>
        <dbReference type="ARBA" id="ARBA00010062"/>
    </source>
</evidence>
<dbReference type="CDD" id="cd06339">
    <property type="entry name" value="PBP1_YraM_LppC_lipoprotein-like"/>
    <property type="match status" value="1"/>
</dbReference>
<proteinExistence type="inferred from homology"/>
<accession>A0A2R8ANR2</accession>
<evidence type="ECO:0000256" key="3">
    <source>
        <dbReference type="ARBA" id="ARBA00022970"/>
    </source>
</evidence>
<comment type="similarity">
    <text evidence="1">Belongs to the leucine-binding protein family.</text>
</comment>
<dbReference type="OrthoDB" id="7210494at2"/>
<dbReference type="RefSeq" id="WP_108884325.1">
    <property type="nucleotide sequence ID" value="NZ_OMOJ01000001.1"/>
</dbReference>
<evidence type="ECO:0000256" key="4">
    <source>
        <dbReference type="SAM" id="SignalP"/>
    </source>
</evidence>
<sequence>MFALLSTARKAGQRLFAVGALLATAACNTSIGDIGASQPSIKAGAPVPVALLLPKSDPTAQSLPRDLENAARLALAGLDGVQIDLRVYDTAGNPTVAAQVAGQAVNDGAKIILGPLYQKNAVAVSQAVAGQGINVLSFSNNTDIAGGNLFLLGDLFINRADRLLGYAKRQGKSSVAVIYENSTGGQVGARAIGQAAVNNGVELVGTAGYDLNSQSLSAAIAKTRGYVQQGGAQSVFLTDNWDQGLSVALQLMPEQGIDPTVTKYMGLSRWDSRRDGFNLAGIKGGWFTVPDMATVQQFETRFQEAYGAIPHPLAGLAFDGVAAIGALVKQGRADALSTTALTQSAGFQGSSGVFRLKADGTNERGLAVATIENNQMVILDRAPSSFGGFGF</sequence>
<gene>
    <name evidence="6" type="primary">lpoA</name>
    <name evidence="6" type="ORF">PRI8871_00204</name>
</gene>
<feature type="signal peptide" evidence="4">
    <location>
        <begin position="1"/>
        <end position="25"/>
    </location>
</feature>
<evidence type="ECO:0000313" key="6">
    <source>
        <dbReference type="EMBL" id="SPF77620.1"/>
    </source>
</evidence>
<dbReference type="PANTHER" id="PTHR30483">
    <property type="entry name" value="LEUCINE-SPECIFIC-BINDING PROTEIN"/>
    <property type="match status" value="1"/>
</dbReference>
<reference evidence="7" key="1">
    <citation type="submission" date="2018-03" db="EMBL/GenBank/DDBJ databases">
        <authorList>
            <person name="Rodrigo-Torres L."/>
            <person name="Arahal R. D."/>
            <person name="Lucena T."/>
        </authorList>
    </citation>
    <scope>NUCLEOTIDE SEQUENCE [LARGE SCALE GENOMIC DNA]</scope>
    <source>
        <strain evidence="7">CECT 8871</strain>
    </source>
</reference>
<keyword evidence="3" id="KW-0813">Transport</keyword>
<keyword evidence="2 4" id="KW-0732">Signal</keyword>
<evidence type="ECO:0000256" key="2">
    <source>
        <dbReference type="ARBA" id="ARBA00022729"/>
    </source>
</evidence>
<dbReference type="EMBL" id="OMOJ01000001">
    <property type="protein sequence ID" value="SPF77620.1"/>
    <property type="molecule type" value="Genomic_DNA"/>
</dbReference>
<organism evidence="6 7">
    <name type="scientific">Pseudoprimorskyibacter insulae</name>
    <dbReference type="NCBI Taxonomy" id="1695997"/>
    <lineage>
        <taxon>Bacteria</taxon>
        <taxon>Pseudomonadati</taxon>
        <taxon>Pseudomonadota</taxon>
        <taxon>Alphaproteobacteria</taxon>
        <taxon>Rhodobacterales</taxon>
        <taxon>Paracoccaceae</taxon>
        <taxon>Pseudoprimorskyibacter</taxon>
    </lineage>
</organism>
<dbReference type="GO" id="GO:0006865">
    <property type="term" value="P:amino acid transport"/>
    <property type="evidence" value="ECO:0007669"/>
    <property type="project" value="UniProtKB-KW"/>
</dbReference>
<dbReference type="PANTHER" id="PTHR30483:SF6">
    <property type="entry name" value="PERIPLASMIC BINDING PROTEIN OF ABC TRANSPORTER FOR NATURAL AMINO ACIDS"/>
    <property type="match status" value="1"/>
</dbReference>
<name>A0A2R8ANR2_9RHOB</name>
<evidence type="ECO:0000259" key="5">
    <source>
        <dbReference type="Pfam" id="PF13458"/>
    </source>
</evidence>